<gene>
    <name evidence="2" type="ORF">SAMN04488525_103245</name>
</gene>
<name>A0AB38A1F7_9LACT</name>
<protein>
    <submittedName>
        <fullName evidence="2">Uncharacterized protein</fullName>
    </submittedName>
</protein>
<sequence length="137" mass="15416">MDNRLFQKRISDREASTQRPIGDGSTKKSAPKSERSRAHRLDHIAKKHPCKVEAQGGSSVYPRVFYNRLCKLSKVRLSLHCKLKCFLATTAAPAADTGKGIPPAKYRLFYLSLFYTISLCRKSSDNSAVCITENDFF</sequence>
<dbReference type="EMBL" id="FNQH01000003">
    <property type="protein sequence ID" value="SEA49441.1"/>
    <property type="molecule type" value="Genomic_DNA"/>
</dbReference>
<comment type="caution">
    <text evidence="2">The sequence shown here is derived from an EMBL/GenBank/DDBJ whole genome shotgun (WGS) entry which is preliminary data.</text>
</comment>
<feature type="region of interest" description="Disordered" evidence="1">
    <location>
        <begin position="1"/>
        <end position="41"/>
    </location>
</feature>
<proteinExistence type="predicted"/>
<dbReference type="AlphaFoldDB" id="A0AB38A1F7"/>
<accession>A0AB38A1F7</accession>
<evidence type="ECO:0000313" key="2">
    <source>
        <dbReference type="EMBL" id="SEA49441.1"/>
    </source>
</evidence>
<dbReference type="Proteomes" id="UP000199042">
    <property type="component" value="Unassembled WGS sequence"/>
</dbReference>
<feature type="compositionally biased region" description="Basic and acidic residues" evidence="1">
    <location>
        <begin position="1"/>
        <end position="16"/>
    </location>
</feature>
<feature type="compositionally biased region" description="Basic and acidic residues" evidence="1">
    <location>
        <begin position="31"/>
        <end position="41"/>
    </location>
</feature>
<keyword evidence="3" id="KW-1185">Reference proteome</keyword>
<reference evidence="2 3" key="1">
    <citation type="submission" date="2016-10" db="EMBL/GenBank/DDBJ databases">
        <authorList>
            <person name="Varghese N."/>
            <person name="Submissions S."/>
        </authorList>
    </citation>
    <scope>NUCLEOTIDE SEQUENCE [LARGE SCALE GENOMIC DNA]</scope>
    <source>
        <strain evidence="2 3">DSM 14526</strain>
    </source>
</reference>
<evidence type="ECO:0000256" key="1">
    <source>
        <dbReference type="SAM" id="MobiDB-lite"/>
    </source>
</evidence>
<organism evidence="2 3">
    <name type="scientific">Trichococcus collinsii</name>
    <dbReference type="NCBI Taxonomy" id="157076"/>
    <lineage>
        <taxon>Bacteria</taxon>
        <taxon>Bacillati</taxon>
        <taxon>Bacillota</taxon>
        <taxon>Bacilli</taxon>
        <taxon>Lactobacillales</taxon>
        <taxon>Carnobacteriaceae</taxon>
        <taxon>Trichococcus</taxon>
    </lineage>
</organism>
<evidence type="ECO:0000313" key="3">
    <source>
        <dbReference type="Proteomes" id="UP000199042"/>
    </source>
</evidence>